<comment type="caution">
    <text evidence="5">The sequence shown here is derived from an EMBL/GenBank/DDBJ whole genome shotgun (WGS) entry which is preliminary data.</text>
</comment>
<evidence type="ECO:0000259" key="4">
    <source>
        <dbReference type="PROSITE" id="PS50110"/>
    </source>
</evidence>
<reference evidence="5 6" key="1">
    <citation type="submission" date="2023-09" db="EMBL/GenBank/DDBJ databases">
        <authorList>
            <person name="Rey-Velasco X."/>
        </authorList>
    </citation>
    <scope>NUCLEOTIDE SEQUENCE [LARGE SCALE GENOMIC DNA]</scope>
    <source>
        <strain evidence="5 6">F394</strain>
    </source>
</reference>
<dbReference type="EMBL" id="JAVRHT010000003">
    <property type="protein sequence ID" value="MDT0630642.1"/>
    <property type="molecule type" value="Genomic_DNA"/>
</dbReference>
<dbReference type="Pfam" id="PF00072">
    <property type="entry name" value="Response_reg"/>
    <property type="match status" value="1"/>
</dbReference>
<feature type="region of interest" description="Disordered" evidence="3">
    <location>
        <begin position="1"/>
        <end position="78"/>
    </location>
</feature>
<dbReference type="PANTHER" id="PTHR44591:SF3">
    <property type="entry name" value="RESPONSE REGULATORY DOMAIN-CONTAINING PROTEIN"/>
    <property type="match status" value="1"/>
</dbReference>
<dbReference type="SMART" id="SM00448">
    <property type="entry name" value="REC"/>
    <property type="match status" value="1"/>
</dbReference>
<gene>
    <name evidence="5" type="ORF">RM540_02685</name>
</gene>
<dbReference type="Gene3D" id="3.40.50.2300">
    <property type="match status" value="1"/>
</dbReference>
<feature type="domain" description="Response regulatory" evidence="4">
    <location>
        <begin position="80"/>
        <end position="196"/>
    </location>
</feature>
<dbReference type="PANTHER" id="PTHR44591">
    <property type="entry name" value="STRESS RESPONSE REGULATOR PROTEIN 1"/>
    <property type="match status" value="1"/>
</dbReference>
<feature type="modified residue" description="4-aspartylphosphate" evidence="2">
    <location>
        <position position="128"/>
    </location>
</feature>
<sequence>MSPVSPLVAEATARVTAPPAPGSAPPGAPAFAPPFAPPAAGPPADDASMIVRAGPAPDESGPAATGRHVEKTADPASGPAILVVEDNNDTRMLLERILRSTYDVTAVGDARSALTAMNERPFSGLVLDINLGGRETGADVLRIARSLPNHDGVFAIALTAYALPGDRERLLEAGFNEYVSKPFTRQSLMDTLKAGVAV</sequence>
<dbReference type="Proteomes" id="UP001267426">
    <property type="component" value="Unassembled WGS sequence"/>
</dbReference>
<dbReference type="InterPro" id="IPR001789">
    <property type="entry name" value="Sig_transdc_resp-reg_receiver"/>
</dbReference>
<dbReference type="SUPFAM" id="SSF52172">
    <property type="entry name" value="CheY-like"/>
    <property type="match status" value="1"/>
</dbReference>
<evidence type="ECO:0000256" key="3">
    <source>
        <dbReference type="SAM" id="MobiDB-lite"/>
    </source>
</evidence>
<feature type="compositionally biased region" description="Pro residues" evidence="3">
    <location>
        <begin position="18"/>
        <end position="41"/>
    </location>
</feature>
<keyword evidence="1 2" id="KW-0597">Phosphoprotein</keyword>
<protein>
    <submittedName>
        <fullName evidence="5">Response regulator</fullName>
    </submittedName>
</protein>
<dbReference type="InterPro" id="IPR011006">
    <property type="entry name" value="CheY-like_superfamily"/>
</dbReference>
<accession>A0ABU3BMX3</accession>
<evidence type="ECO:0000256" key="1">
    <source>
        <dbReference type="ARBA" id="ARBA00022553"/>
    </source>
</evidence>
<organism evidence="5 6">
    <name type="scientific">Rubrivirga litoralis</name>
    <dbReference type="NCBI Taxonomy" id="3075598"/>
    <lineage>
        <taxon>Bacteria</taxon>
        <taxon>Pseudomonadati</taxon>
        <taxon>Rhodothermota</taxon>
        <taxon>Rhodothermia</taxon>
        <taxon>Rhodothermales</taxon>
        <taxon>Rubricoccaceae</taxon>
        <taxon>Rubrivirga</taxon>
    </lineage>
</organism>
<evidence type="ECO:0000313" key="5">
    <source>
        <dbReference type="EMBL" id="MDT0630642.1"/>
    </source>
</evidence>
<name>A0ABU3BMX3_9BACT</name>
<proteinExistence type="predicted"/>
<evidence type="ECO:0000313" key="6">
    <source>
        <dbReference type="Proteomes" id="UP001267426"/>
    </source>
</evidence>
<dbReference type="RefSeq" id="WP_311661887.1">
    <property type="nucleotide sequence ID" value="NZ_JAVRHT010000003.1"/>
</dbReference>
<keyword evidence="6" id="KW-1185">Reference proteome</keyword>
<dbReference type="PROSITE" id="PS50110">
    <property type="entry name" value="RESPONSE_REGULATORY"/>
    <property type="match status" value="1"/>
</dbReference>
<evidence type="ECO:0000256" key="2">
    <source>
        <dbReference type="PROSITE-ProRule" id="PRU00169"/>
    </source>
</evidence>
<dbReference type="InterPro" id="IPR050595">
    <property type="entry name" value="Bact_response_regulator"/>
</dbReference>